<keyword evidence="3" id="KW-1185">Reference proteome</keyword>
<name>A0AAN8N9D5_9PEZI</name>
<dbReference type="Proteomes" id="UP001313282">
    <property type="component" value="Unassembled WGS sequence"/>
</dbReference>
<dbReference type="AlphaFoldDB" id="A0AAN8N9D5"/>
<proteinExistence type="predicted"/>
<gene>
    <name evidence="2" type="ORF">TWF718_001985</name>
</gene>
<evidence type="ECO:0000256" key="1">
    <source>
        <dbReference type="SAM" id="MobiDB-lite"/>
    </source>
</evidence>
<sequence>MALPPSTVQGVALGFEILMMPYDPMKSLASIQSAVAGDNTTGVIDDTIFLEIEVPGQDETRRGKERPSLSITFPANDVFVGCLKYTELKKCIAYYRLGDGEECASVWLLSTELPQLSVKVRNGGSLWSGVRPCPEANAPGRRDCLYMRCSQGIRIDPNFFAKCQMGYLICSDLAPGMQVRDSFDPTGALREGIIANDFLARFDSEVLVTMLRDPNRKRKKNATHPPALAPESVPEQPVQREPPGGGVETSLTENSNPKGQGMEPCSKTPAPGLHILDDVHTMPLGCPALAPLSTTSISEAKASTSGRLIDFEDEFIGAQKFDRTSWVNILAEQMLPLNVEDGKKKPASGPACWLDILKEEFKEGSYEGSA</sequence>
<comment type="caution">
    <text evidence="2">The sequence shown here is derived from an EMBL/GenBank/DDBJ whole genome shotgun (WGS) entry which is preliminary data.</text>
</comment>
<evidence type="ECO:0000313" key="3">
    <source>
        <dbReference type="Proteomes" id="UP001313282"/>
    </source>
</evidence>
<evidence type="ECO:0000313" key="2">
    <source>
        <dbReference type="EMBL" id="KAK6357677.1"/>
    </source>
</evidence>
<reference evidence="2 3" key="1">
    <citation type="submission" date="2019-10" db="EMBL/GenBank/DDBJ databases">
        <authorList>
            <person name="Palmer J.M."/>
        </authorList>
    </citation>
    <scope>NUCLEOTIDE SEQUENCE [LARGE SCALE GENOMIC DNA]</scope>
    <source>
        <strain evidence="2 3">TWF718</strain>
    </source>
</reference>
<feature type="region of interest" description="Disordered" evidence="1">
    <location>
        <begin position="215"/>
        <end position="276"/>
    </location>
</feature>
<dbReference type="EMBL" id="JAVHNR010000001">
    <property type="protein sequence ID" value="KAK6357677.1"/>
    <property type="molecule type" value="Genomic_DNA"/>
</dbReference>
<protein>
    <submittedName>
        <fullName evidence="2">Uncharacterized protein</fullName>
    </submittedName>
</protein>
<feature type="compositionally biased region" description="Polar residues" evidence="1">
    <location>
        <begin position="249"/>
        <end position="258"/>
    </location>
</feature>
<accession>A0AAN8N9D5</accession>
<organism evidence="2 3">
    <name type="scientific">Orbilia javanica</name>
    <dbReference type="NCBI Taxonomy" id="47235"/>
    <lineage>
        <taxon>Eukaryota</taxon>
        <taxon>Fungi</taxon>
        <taxon>Dikarya</taxon>
        <taxon>Ascomycota</taxon>
        <taxon>Pezizomycotina</taxon>
        <taxon>Orbiliomycetes</taxon>
        <taxon>Orbiliales</taxon>
        <taxon>Orbiliaceae</taxon>
        <taxon>Orbilia</taxon>
    </lineage>
</organism>